<evidence type="ECO:0000313" key="12">
    <source>
        <dbReference type="EMBL" id="AGH61239.1"/>
    </source>
</evidence>
<sequence>MVYRKLLQLTFVKVLLVVLIAEATHFGVKYDLWQPECELTKELRKTTGLAADKLNADLNSFKTLKLTQLKLLSFAAKFQYTKEAIALRAIGSAITADLRALRTNLEDAVPKAMRATAYASEAAGALFSGIQTLHDATDGTTYCLSASGQGSNGNAAMAAQGCIPLDLPAALTSEPYATGVISDKGFPKISELTTTQGQGKSSECGLFEAAGGDQSSNTGVQFSGGSKINLGLGAIVATQARQPTRPDLTDFSGSARQQATTLYGKAHASITALQQHAQGPKPGQTEVETMKLLAQKPAALQSIKFQLAASTGKKTSDYKEDDNLKTEYFGKTESNIEPLWNKVKEEKVKGADPEDPSKDSKISDLNTEEQLQRVLDYYAVATGLKLAKQAEEIAKLETEIANQKGKSPEAECNKITEEPKCSEEKICSWHKEVKAGEKNCQFNSTKAKEKGVSVTQTQTTGGTETTTDKSKGKGEKDCKSPDCKWEGETCKDSSFLVNKKLALIDAVFVNLVSFHDLDILVVFAQLYEYHEIYENFLFEEKLLKLLKFDKF</sequence>
<dbReference type="InterPro" id="IPR001812">
    <property type="entry name" value="Trypano_VSG_A_N_dom"/>
</dbReference>
<keyword evidence="9" id="KW-0732">Signal</keyword>
<keyword evidence="7" id="KW-0449">Lipoprotein</keyword>
<feature type="chain" id="PRO_5004058173" evidence="9">
    <location>
        <begin position="24"/>
        <end position="551"/>
    </location>
</feature>
<dbReference type="Gene3D" id="3.90.150.10">
    <property type="entry name" value="Variant Surface Glycoprotein, subunit A domain 1"/>
    <property type="match status" value="1"/>
</dbReference>
<evidence type="ECO:0000256" key="9">
    <source>
        <dbReference type="SAM" id="SignalP"/>
    </source>
</evidence>
<feature type="region of interest" description="Disordered" evidence="8">
    <location>
        <begin position="451"/>
        <end position="479"/>
    </location>
</feature>
<feature type="compositionally biased region" description="Basic and acidic residues" evidence="8">
    <location>
        <begin position="344"/>
        <end position="362"/>
    </location>
</feature>
<comment type="function">
    <text evidence="1">VSG forms a coat on the surface of the parasite. The trypanosome evades the immune response of the host by expressing a series of antigenically distinct VSGs from an estimated 1000 VSG genes.</text>
</comment>
<evidence type="ECO:0000256" key="4">
    <source>
        <dbReference type="ARBA" id="ARBA00022622"/>
    </source>
</evidence>
<dbReference type="EMBL" id="KC613808">
    <property type="protein sequence ID" value="AGH61239.1"/>
    <property type="molecule type" value="Genomic_DNA"/>
</dbReference>
<keyword evidence="4" id="KW-0336">GPI-anchor</keyword>
<feature type="domain" description="Trypanosome variant surface glycoprotein C-terminal" evidence="11">
    <location>
        <begin position="412"/>
        <end position="512"/>
    </location>
</feature>
<dbReference type="VEuPathDB" id="TriTrypDB:Tb927.9.1050"/>
<dbReference type="GO" id="GO:0098552">
    <property type="term" value="C:side of membrane"/>
    <property type="evidence" value="ECO:0007669"/>
    <property type="project" value="UniProtKB-KW"/>
</dbReference>
<dbReference type="AlphaFoldDB" id="M4SYQ2"/>
<dbReference type="Pfam" id="PF10659">
    <property type="entry name" value="Trypan_glycop_C"/>
    <property type="match status" value="1"/>
</dbReference>
<dbReference type="VEuPathDB" id="TriTrypDB:Tb1125.3.180"/>
<evidence type="ECO:0000256" key="3">
    <source>
        <dbReference type="ARBA" id="ARBA00022475"/>
    </source>
</evidence>
<accession>M4SYQ2</accession>
<dbReference type="VEuPathDB" id="TriTrypDB:Tb427_000430500"/>
<dbReference type="SUPFAM" id="SSF58087">
    <property type="entry name" value="Variant surface glycoprotein (N-terminal domain)"/>
    <property type="match status" value="1"/>
</dbReference>
<feature type="domain" description="Trypanosome variant surface glycoprotein A-type N-terminal" evidence="10">
    <location>
        <begin position="20"/>
        <end position="378"/>
    </location>
</feature>
<evidence type="ECO:0000256" key="1">
    <source>
        <dbReference type="ARBA" id="ARBA00002523"/>
    </source>
</evidence>
<keyword evidence="6" id="KW-0325">Glycoprotein</keyword>
<dbReference type="GO" id="GO:0005886">
    <property type="term" value="C:plasma membrane"/>
    <property type="evidence" value="ECO:0007669"/>
    <property type="project" value="UniProtKB-SubCell"/>
</dbReference>
<keyword evidence="5" id="KW-0472">Membrane</keyword>
<feature type="compositionally biased region" description="Basic and acidic residues" evidence="8">
    <location>
        <begin position="466"/>
        <end position="479"/>
    </location>
</feature>
<protein>
    <submittedName>
        <fullName evidence="12">Variant surface glycoprotein 785</fullName>
    </submittedName>
</protein>
<dbReference type="Gene3D" id="3.30.1680.30">
    <property type="match status" value="1"/>
</dbReference>
<evidence type="ECO:0000256" key="6">
    <source>
        <dbReference type="ARBA" id="ARBA00023180"/>
    </source>
</evidence>
<dbReference type="InterPro" id="IPR019609">
    <property type="entry name" value="Variant_surf_glycoprt_trypan_C"/>
</dbReference>
<evidence type="ECO:0000259" key="10">
    <source>
        <dbReference type="Pfam" id="PF00913"/>
    </source>
</evidence>
<feature type="signal peptide" evidence="9">
    <location>
        <begin position="1"/>
        <end position="23"/>
    </location>
</feature>
<dbReference type="Pfam" id="PF00913">
    <property type="entry name" value="Trypan_glycop"/>
    <property type="match status" value="1"/>
</dbReference>
<feature type="compositionally biased region" description="Low complexity" evidence="8">
    <location>
        <begin position="452"/>
        <end position="465"/>
    </location>
</feature>
<proteinExistence type="predicted"/>
<dbReference type="Gene3D" id="3.30.1680.40">
    <property type="match status" value="1"/>
</dbReference>
<comment type="subcellular location">
    <subcellularLocation>
        <location evidence="2">Cell membrane</location>
        <topology evidence="2">Lipid-anchor</topology>
        <topology evidence="2">GPI-anchor</topology>
    </subcellularLocation>
</comment>
<dbReference type="FunFam" id="3.30.1680.30:FF:000002">
    <property type="entry name" value="Variant surface glycoprotein (VSG, atypical), putative"/>
    <property type="match status" value="1"/>
</dbReference>
<feature type="region of interest" description="Disordered" evidence="8">
    <location>
        <begin position="344"/>
        <end position="365"/>
    </location>
</feature>
<reference evidence="12" key="1">
    <citation type="submission" date="2013-02" db="EMBL/GenBank/DDBJ databases">
        <authorList>
            <person name="Cross G.A.M."/>
            <person name="Kim H.-S."/>
            <person name="Wickstead B."/>
        </authorList>
    </citation>
    <scope>NUCLEOTIDE SEQUENCE</scope>
    <source>
        <strain evidence="12">Lister 427</strain>
    </source>
</reference>
<name>M4SYQ2_9TRYP</name>
<evidence type="ECO:0000259" key="11">
    <source>
        <dbReference type="Pfam" id="PF10659"/>
    </source>
</evidence>
<evidence type="ECO:0000256" key="7">
    <source>
        <dbReference type="ARBA" id="ARBA00023288"/>
    </source>
</evidence>
<dbReference type="GO" id="GO:0042783">
    <property type="term" value="P:symbiont-mediated evasion of host immune response"/>
    <property type="evidence" value="ECO:0007669"/>
    <property type="project" value="InterPro"/>
</dbReference>
<dbReference type="Gene3D" id="1.10.470.10">
    <property type="entry name" value="Variant Surface Glycoprotein, subunit A, domain 2"/>
    <property type="match status" value="1"/>
</dbReference>
<reference evidence="12" key="2">
    <citation type="journal article" date="2014" name="Mol. Biochem. Parasitol.">
        <title>Capturing the variant surface glycoprotein repertoire (the VSGnome) of Trypanosoma brucei Lister 427.</title>
        <authorList>
            <person name="Cross G.A."/>
            <person name="Kim H.S."/>
            <person name="Wickstead B."/>
        </authorList>
    </citation>
    <scope>NUCLEOTIDE SEQUENCE</scope>
    <source>
        <strain evidence="12">Lister 427</strain>
    </source>
</reference>
<evidence type="ECO:0000256" key="8">
    <source>
        <dbReference type="SAM" id="MobiDB-lite"/>
    </source>
</evidence>
<evidence type="ECO:0000256" key="2">
    <source>
        <dbReference type="ARBA" id="ARBA00004609"/>
    </source>
</evidence>
<organism evidence="12">
    <name type="scientific">Trypanosoma brucei</name>
    <dbReference type="NCBI Taxonomy" id="5691"/>
    <lineage>
        <taxon>Eukaryota</taxon>
        <taxon>Discoba</taxon>
        <taxon>Euglenozoa</taxon>
        <taxon>Kinetoplastea</taxon>
        <taxon>Metakinetoplastina</taxon>
        <taxon>Trypanosomatida</taxon>
        <taxon>Trypanosomatidae</taxon>
        <taxon>Trypanosoma</taxon>
    </lineage>
</organism>
<evidence type="ECO:0000256" key="5">
    <source>
        <dbReference type="ARBA" id="ARBA00023136"/>
    </source>
</evidence>
<keyword evidence="3" id="KW-1003">Cell membrane</keyword>